<keyword evidence="3" id="KW-0456">Lyase</keyword>
<proteinExistence type="predicted"/>
<dbReference type="InterPro" id="IPR006626">
    <property type="entry name" value="PbH1"/>
</dbReference>
<organism evidence="3 4">
    <name type="scientific">Brevibacillus centrosporus</name>
    <dbReference type="NCBI Taxonomy" id="54910"/>
    <lineage>
        <taxon>Bacteria</taxon>
        <taxon>Bacillati</taxon>
        <taxon>Bacillota</taxon>
        <taxon>Bacilli</taxon>
        <taxon>Bacillales</taxon>
        <taxon>Paenibacillaceae</taxon>
        <taxon>Brevibacillus</taxon>
    </lineage>
</organism>
<keyword evidence="4" id="KW-1185">Reference proteome</keyword>
<dbReference type="EMBL" id="FORT01000013">
    <property type="protein sequence ID" value="SFK43746.1"/>
    <property type="molecule type" value="Genomic_DNA"/>
</dbReference>
<name>A0A1I3ZJE3_9BACL</name>
<feature type="chain" id="PRO_5038554446" evidence="1">
    <location>
        <begin position="27"/>
        <end position="369"/>
    </location>
</feature>
<evidence type="ECO:0000313" key="3">
    <source>
        <dbReference type="EMBL" id="SFK43746.1"/>
    </source>
</evidence>
<evidence type="ECO:0000313" key="4">
    <source>
        <dbReference type="Proteomes" id="UP000198915"/>
    </source>
</evidence>
<dbReference type="InterPro" id="IPR024535">
    <property type="entry name" value="RHGA/B-epi-like_pectate_lyase"/>
</dbReference>
<reference evidence="4" key="1">
    <citation type="submission" date="2016-10" db="EMBL/GenBank/DDBJ databases">
        <authorList>
            <person name="Varghese N."/>
            <person name="Submissions S."/>
        </authorList>
    </citation>
    <scope>NUCLEOTIDE SEQUENCE [LARGE SCALE GENOMIC DNA]</scope>
    <source>
        <strain evidence="4">OK042</strain>
    </source>
</reference>
<evidence type="ECO:0000259" key="2">
    <source>
        <dbReference type="Pfam" id="PF12708"/>
    </source>
</evidence>
<dbReference type="InterPro" id="IPR012334">
    <property type="entry name" value="Pectin_lyas_fold"/>
</dbReference>
<feature type="signal peptide" evidence="1">
    <location>
        <begin position="1"/>
        <end position="26"/>
    </location>
</feature>
<sequence length="369" mass="40025">MNMKSWKPLLCFAIALTISFSGFGHSEEVIAGSHVNASDFYANIKDYGAIPNDSKNDAEAIQNAIDFIAKKEKSGGGVVFVPRGNYLLDKTVEVKDTITLLGEGSSNRWDNRMGSNLIQNSENMTTLLTVTGRDTRISNLGIRGNEKANTDGITLDGAEYATIEHTLISHVGKRGIYDKGGVVRKIENNHIYQAKANAIEGKLWDSCIVGNDIGYGEVGLYITGGPSRINGNKFWLQEAHAVWLGGNKAILSANDIQYPGGIGIYINSKNNIVSSNLIQVAGRKVDANHFKTAIFVNGSRNTITGNALVQTNTEETRYGTNLTNYGIYVARGGHADIVITNNNIEKTLVNDIFIADDALDVLVEHNIAD</sequence>
<gene>
    <name evidence="3" type="ORF">SAMN05518846_113100</name>
</gene>
<dbReference type="SUPFAM" id="SSF51126">
    <property type="entry name" value="Pectin lyase-like"/>
    <property type="match status" value="1"/>
</dbReference>
<dbReference type="Pfam" id="PF12708">
    <property type="entry name" value="Pect-lyase_RHGA_epim"/>
    <property type="match status" value="1"/>
</dbReference>
<dbReference type="Proteomes" id="UP000198915">
    <property type="component" value="Unassembled WGS sequence"/>
</dbReference>
<protein>
    <submittedName>
        <fullName evidence="3">Pectate lyase superfamily protein</fullName>
    </submittedName>
</protein>
<dbReference type="STRING" id="1884381.SAMN05518846_113100"/>
<dbReference type="GO" id="GO:0016829">
    <property type="term" value="F:lyase activity"/>
    <property type="evidence" value="ECO:0007669"/>
    <property type="project" value="UniProtKB-KW"/>
</dbReference>
<evidence type="ECO:0000256" key="1">
    <source>
        <dbReference type="SAM" id="SignalP"/>
    </source>
</evidence>
<accession>A0A1I3ZJE3</accession>
<dbReference type="Gene3D" id="2.160.20.10">
    <property type="entry name" value="Single-stranded right-handed beta-helix, Pectin lyase-like"/>
    <property type="match status" value="1"/>
</dbReference>
<dbReference type="AlphaFoldDB" id="A0A1I3ZJE3"/>
<feature type="domain" description="Rhamnogalacturonase A/B/Epimerase-like pectate lyase" evidence="2">
    <location>
        <begin position="42"/>
        <end position="191"/>
    </location>
</feature>
<keyword evidence="1" id="KW-0732">Signal</keyword>
<dbReference type="InterPro" id="IPR011050">
    <property type="entry name" value="Pectin_lyase_fold/virulence"/>
</dbReference>
<dbReference type="SMART" id="SM00710">
    <property type="entry name" value="PbH1"/>
    <property type="match status" value="5"/>
</dbReference>